<dbReference type="OrthoDB" id="2683906at2759"/>
<name>A0A9P7CZ82_9AGAM</name>
<keyword evidence="2" id="KW-0812">Transmembrane</keyword>
<organism evidence="3 4">
    <name type="scientific">Suillus placidus</name>
    <dbReference type="NCBI Taxonomy" id="48579"/>
    <lineage>
        <taxon>Eukaryota</taxon>
        <taxon>Fungi</taxon>
        <taxon>Dikarya</taxon>
        <taxon>Basidiomycota</taxon>
        <taxon>Agaricomycotina</taxon>
        <taxon>Agaricomycetes</taxon>
        <taxon>Agaricomycetidae</taxon>
        <taxon>Boletales</taxon>
        <taxon>Suillineae</taxon>
        <taxon>Suillaceae</taxon>
        <taxon>Suillus</taxon>
    </lineage>
</organism>
<keyword evidence="2" id="KW-0472">Membrane</keyword>
<sequence length="253" mass="27267">MSLTDVATSSASSTSPLFTSSFPGTPTVTNSDSTASSTNSPEPSLTSSAALYLYTFLATLVLLLAVSSAIVIRSLVLRRRHQRIVEEAIRAGTWLPHQPYDPRGSRRRRDIGKKPKLWEAWLRSSNEEGPADGKCAWYDIMPVYAAHIKSVATPQSPRPESPQIRSDPSSRTMRFLRPFRTPFSPAPATSSPIVPSTPVFSSPAISAPPAISVAVLIAMPTPQHAREGDGPPAIELGVVEVLLRDMNPSGDKP</sequence>
<keyword evidence="4" id="KW-1185">Reference proteome</keyword>
<reference evidence="3" key="1">
    <citation type="journal article" date="2020" name="New Phytol.">
        <title>Comparative genomics reveals dynamic genome evolution in host specialist ectomycorrhizal fungi.</title>
        <authorList>
            <person name="Lofgren L.A."/>
            <person name="Nguyen N.H."/>
            <person name="Vilgalys R."/>
            <person name="Ruytinx J."/>
            <person name="Liao H.L."/>
            <person name="Branco S."/>
            <person name="Kuo A."/>
            <person name="LaButti K."/>
            <person name="Lipzen A."/>
            <person name="Andreopoulos W."/>
            <person name="Pangilinan J."/>
            <person name="Riley R."/>
            <person name="Hundley H."/>
            <person name="Na H."/>
            <person name="Barry K."/>
            <person name="Grigoriev I.V."/>
            <person name="Stajich J.E."/>
            <person name="Kennedy P.G."/>
        </authorList>
    </citation>
    <scope>NUCLEOTIDE SEQUENCE</scope>
    <source>
        <strain evidence="3">DOB743</strain>
    </source>
</reference>
<proteinExistence type="predicted"/>
<evidence type="ECO:0000256" key="1">
    <source>
        <dbReference type="SAM" id="MobiDB-lite"/>
    </source>
</evidence>
<feature type="region of interest" description="Disordered" evidence="1">
    <location>
        <begin position="1"/>
        <end position="43"/>
    </location>
</feature>
<keyword evidence="2" id="KW-1133">Transmembrane helix</keyword>
<protein>
    <submittedName>
        <fullName evidence="3">Uncharacterized protein</fullName>
    </submittedName>
</protein>
<dbReference type="AlphaFoldDB" id="A0A9P7CZ82"/>
<comment type="caution">
    <text evidence="3">The sequence shown here is derived from an EMBL/GenBank/DDBJ whole genome shotgun (WGS) entry which is preliminary data.</text>
</comment>
<gene>
    <name evidence="3" type="ORF">EV702DRAFT_1131251</name>
</gene>
<evidence type="ECO:0000313" key="3">
    <source>
        <dbReference type="EMBL" id="KAG1773271.1"/>
    </source>
</evidence>
<feature type="compositionally biased region" description="Low complexity" evidence="1">
    <location>
        <begin position="1"/>
        <end position="40"/>
    </location>
</feature>
<dbReference type="Proteomes" id="UP000714275">
    <property type="component" value="Unassembled WGS sequence"/>
</dbReference>
<evidence type="ECO:0000313" key="4">
    <source>
        <dbReference type="Proteomes" id="UP000714275"/>
    </source>
</evidence>
<feature type="transmembrane region" description="Helical" evidence="2">
    <location>
        <begin position="51"/>
        <end position="72"/>
    </location>
</feature>
<dbReference type="EMBL" id="JABBWD010000049">
    <property type="protein sequence ID" value="KAG1773271.1"/>
    <property type="molecule type" value="Genomic_DNA"/>
</dbReference>
<accession>A0A9P7CZ82</accession>
<evidence type="ECO:0000256" key="2">
    <source>
        <dbReference type="SAM" id="Phobius"/>
    </source>
</evidence>